<keyword evidence="4" id="KW-1185">Reference proteome</keyword>
<name>A0A858Q5L9_9GAMM</name>
<dbReference type="Gene3D" id="3.50.50.60">
    <property type="entry name" value="FAD/NAD(P)-binding domain"/>
    <property type="match status" value="2"/>
</dbReference>
<evidence type="ECO:0000313" key="3">
    <source>
        <dbReference type="EMBL" id="QJD29150.1"/>
    </source>
</evidence>
<dbReference type="InterPro" id="IPR002937">
    <property type="entry name" value="Amino_oxidase"/>
</dbReference>
<dbReference type="InterPro" id="IPR050703">
    <property type="entry name" value="Flavin_MAO"/>
</dbReference>
<dbReference type="GO" id="GO:0016491">
    <property type="term" value="F:oxidoreductase activity"/>
    <property type="evidence" value="ECO:0007669"/>
    <property type="project" value="InterPro"/>
</dbReference>
<dbReference type="InterPro" id="IPR036188">
    <property type="entry name" value="FAD/NAD-bd_sf"/>
</dbReference>
<sequence length="523" mass="56815">MLEIAIVGGGLCGLALAQGLQARQRDVALFEARDRLGGRILSVPSEKAGMALDLGPTWFWPEIQPRMLKLVNDLGLRSFPQHDTGEVLYLTDHDKAPDTLSRPGLHGGAHRLEGGMASLVEALRRNLPADALRFGHVLTAVADRGDHVELSFVCGGDTVVAAARRVVLAMPPRLVEERVRFEPALDGKVLDALRETHTWMADQAKTVVAYDKPFWREAGQSGNAFVQHEHVVLGEIFDACDANADRAALGGFFALPPEARANLRQGLPMLVSSQMVQVFGIAAERGEAHFQDWAAESYTCSRRDHVPPDNHPEYGHPVLRQPLWGGRLHFGGSETASYGGGYLEGALEAAARLQRAMVVERPSVAPGIGQNEQGIAEFGEWVATQRGAVLERYKRLLHQNLASQRTEQLTQRAVLGVMEQVYSEALARLGELPFHAPGASVETELSALAQALLAPFVGFNKFLLDEAIAFNGGSCALSNFPSEHRPSPDYLETTARDLAAAWREFAYNVNALLAGRLAVRAAA</sequence>
<dbReference type="Proteomes" id="UP000503004">
    <property type="component" value="Chromosome"/>
</dbReference>
<dbReference type="PANTHER" id="PTHR43563">
    <property type="entry name" value="AMINE OXIDASE"/>
    <property type="match status" value="1"/>
</dbReference>
<evidence type="ECO:0000259" key="2">
    <source>
        <dbReference type="Pfam" id="PF01593"/>
    </source>
</evidence>
<proteinExistence type="inferred from homology"/>
<dbReference type="Pfam" id="PF01593">
    <property type="entry name" value="Amino_oxidase"/>
    <property type="match status" value="2"/>
</dbReference>
<protein>
    <submittedName>
        <fullName evidence="3">NAD(P)-binding protein</fullName>
    </submittedName>
</protein>
<organism evidence="3 4">
    <name type="scientific">Methylococcus geothermalis</name>
    <dbReference type="NCBI Taxonomy" id="2681310"/>
    <lineage>
        <taxon>Bacteria</taxon>
        <taxon>Pseudomonadati</taxon>
        <taxon>Pseudomonadota</taxon>
        <taxon>Gammaproteobacteria</taxon>
        <taxon>Methylococcales</taxon>
        <taxon>Methylococcaceae</taxon>
        <taxon>Methylococcus</taxon>
    </lineage>
</organism>
<evidence type="ECO:0000256" key="1">
    <source>
        <dbReference type="ARBA" id="ARBA00005995"/>
    </source>
</evidence>
<evidence type="ECO:0000313" key="4">
    <source>
        <dbReference type="Proteomes" id="UP000503004"/>
    </source>
</evidence>
<reference evidence="4" key="1">
    <citation type="submission" date="2019-12" db="EMBL/GenBank/DDBJ databases">
        <authorList>
            <person name="Awala S.I."/>
            <person name="Rhee S.K."/>
        </authorList>
    </citation>
    <scope>NUCLEOTIDE SEQUENCE [LARGE SCALE GENOMIC DNA]</scope>
    <source>
        <strain evidence="4">IM1</strain>
    </source>
</reference>
<dbReference type="PANTHER" id="PTHR43563:SF14">
    <property type="entry name" value="AMINE OXIDASE"/>
    <property type="match status" value="1"/>
</dbReference>
<gene>
    <name evidence="3" type="ORF">GNH96_03655</name>
</gene>
<comment type="similarity">
    <text evidence="1">Belongs to the flavin monoamine oxidase family.</text>
</comment>
<feature type="domain" description="Amine oxidase" evidence="2">
    <location>
        <begin position="11"/>
        <end position="84"/>
    </location>
</feature>
<dbReference type="SUPFAM" id="SSF51905">
    <property type="entry name" value="FAD/NAD(P)-binding domain"/>
    <property type="match status" value="1"/>
</dbReference>
<dbReference type="SUPFAM" id="SSF54373">
    <property type="entry name" value="FAD-linked reductases, C-terminal domain"/>
    <property type="match status" value="1"/>
</dbReference>
<dbReference type="EMBL" id="CP046565">
    <property type="protein sequence ID" value="QJD29150.1"/>
    <property type="molecule type" value="Genomic_DNA"/>
</dbReference>
<accession>A0A858Q5L9</accession>
<feature type="domain" description="Amine oxidase" evidence="2">
    <location>
        <begin position="97"/>
        <end position="352"/>
    </location>
</feature>
<dbReference type="RefSeq" id="WP_169602383.1">
    <property type="nucleotide sequence ID" value="NZ_CP046565.1"/>
</dbReference>
<dbReference type="AlphaFoldDB" id="A0A858Q5L9"/>
<dbReference type="KEGG" id="metu:GNH96_03655"/>